<evidence type="ECO:0000256" key="1">
    <source>
        <dbReference type="SAM" id="MobiDB-lite"/>
    </source>
</evidence>
<feature type="transmembrane region" description="Helical" evidence="2">
    <location>
        <begin position="184"/>
        <end position="201"/>
    </location>
</feature>
<sequence>MGNSFLCVFPRFISALFTTCDAPIAVPVAAKAAVGEAHDFFHLPDMKLPDLNLQAIFGEYAKIIEQVWEKGPAMVSHYRKIVHDTWHTYTENHLKRFEMLPADDQRRFMNSGVDSAVVFLLLTTISRLILIRFLEPFLKQHFKPAAHHGFSLTYPQAKWLFSTTLLFAIWHANSHYFFDLGAPVDLALLLGVGTALGAMVYRQSHSGKECLAFFALPVLILLPVSITIAVMQHGPFVTQHRIFPFVMASVTAATALFFIFEAPPTPVHKGGTVQPFGEALKQEIMHLVQNWRHAPVDLAASISPANIGKKAGRAGSKVSDFVHNQEDQGREVIRVASPVVNSAVSGVYHFFENIFLFLLGLVYRFNKFLYYLYRLVVDGVLSGVKKIPGMGQYLQDHDVKGHHGQADGHGGAHHGGAAATAHAVEHTAGDGQTSEDQDESPKKRGKGGRSRSGGLAKPNLSKRVSKSRSRSRNR</sequence>
<keyword evidence="2" id="KW-1133">Transmembrane helix</keyword>
<evidence type="ECO:0000313" key="5">
    <source>
        <dbReference type="Proteomes" id="UP000186922"/>
    </source>
</evidence>
<comment type="caution">
    <text evidence="4">The sequence shown here is derived from an EMBL/GenBank/DDBJ whole genome shotgun (WGS) entry which is preliminary data.</text>
</comment>
<feature type="transmembrane region" description="Helical" evidence="2">
    <location>
        <begin position="116"/>
        <end position="134"/>
    </location>
</feature>
<feature type="region of interest" description="Disordered" evidence="1">
    <location>
        <begin position="396"/>
        <end position="474"/>
    </location>
</feature>
<dbReference type="EMBL" id="BDGG01000001">
    <property type="protein sequence ID" value="GAU87194.1"/>
    <property type="molecule type" value="Genomic_DNA"/>
</dbReference>
<keyword evidence="3" id="KW-0732">Signal</keyword>
<feature type="compositionally biased region" description="Basic and acidic residues" evidence="1">
    <location>
        <begin position="396"/>
        <end position="406"/>
    </location>
</feature>
<dbReference type="AlphaFoldDB" id="A0A1D1UBG2"/>
<evidence type="ECO:0000313" key="4">
    <source>
        <dbReference type="EMBL" id="GAU87194.1"/>
    </source>
</evidence>
<accession>A0A1D1UBG2</accession>
<reference evidence="4 5" key="1">
    <citation type="journal article" date="2016" name="Nat. Commun.">
        <title>Extremotolerant tardigrade genome and improved radiotolerance of human cultured cells by tardigrade-unique protein.</title>
        <authorList>
            <person name="Hashimoto T."/>
            <person name="Horikawa D.D."/>
            <person name="Saito Y."/>
            <person name="Kuwahara H."/>
            <person name="Kozuka-Hata H."/>
            <person name="Shin-I T."/>
            <person name="Minakuchi Y."/>
            <person name="Ohishi K."/>
            <person name="Motoyama A."/>
            <person name="Aizu T."/>
            <person name="Enomoto A."/>
            <person name="Kondo K."/>
            <person name="Tanaka S."/>
            <person name="Hara Y."/>
            <person name="Koshikawa S."/>
            <person name="Sagara H."/>
            <person name="Miura T."/>
            <person name="Yokobori S."/>
            <person name="Miyagawa K."/>
            <person name="Suzuki Y."/>
            <person name="Kubo T."/>
            <person name="Oyama M."/>
            <person name="Kohara Y."/>
            <person name="Fujiyama A."/>
            <person name="Arakawa K."/>
            <person name="Katayama T."/>
            <person name="Toyoda A."/>
            <person name="Kunieda T."/>
        </authorList>
    </citation>
    <scope>NUCLEOTIDE SEQUENCE [LARGE SCALE GENOMIC DNA]</scope>
    <source>
        <strain evidence="4 5">YOKOZUNA-1</strain>
    </source>
</reference>
<feature type="chain" id="PRO_5012045875" evidence="3">
    <location>
        <begin position="16"/>
        <end position="474"/>
    </location>
</feature>
<keyword evidence="2" id="KW-0812">Transmembrane</keyword>
<feature type="transmembrane region" description="Helical" evidence="2">
    <location>
        <begin position="213"/>
        <end position="230"/>
    </location>
</feature>
<feature type="transmembrane region" description="Helical" evidence="2">
    <location>
        <begin position="347"/>
        <end position="365"/>
    </location>
</feature>
<organism evidence="4 5">
    <name type="scientific">Ramazzottius varieornatus</name>
    <name type="common">Water bear</name>
    <name type="synonym">Tardigrade</name>
    <dbReference type="NCBI Taxonomy" id="947166"/>
    <lineage>
        <taxon>Eukaryota</taxon>
        <taxon>Metazoa</taxon>
        <taxon>Ecdysozoa</taxon>
        <taxon>Tardigrada</taxon>
        <taxon>Eutardigrada</taxon>
        <taxon>Parachela</taxon>
        <taxon>Hypsibioidea</taxon>
        <taxon>Ramazzottiidae</taxon>
        <taxon>Ramazzottius</taxon>
    </lineage>
</organism>
<dbReference type="OrthoDB" id="10179081at2759"/>
<feature type="signal peptide" evidence="3">
    <location>
        <begin position="1"/>
        <end position="15"/>
    </location>
</feature>
<keyword evidence="2" id="KW-0472">Membrane</keyword>
<feature type="compositionally biased region" description="Basic residues" evidence="1">
    <location>
        <begin position="463"/>
        <end position="474"/>
    </location>
</feature>
<gene>
    <name evidence="4" type="primary">RvY_00081</name>
    <name evidence="4" type="synonym">RvY_00081.1</name>
    <name evidence="4" type="ORF">RvY_00081-1</name>
</gene>
<evidence type="ECO:0000256" key="3">
    <source>
        <dbReference type="SAM" id="SignalP"/>
    </source>
</evidence>
<protein>
    <submittedName>
        <fullName evidence="4">Uncharacterized protein</fullName>
    </submittedName>
</protein>
<proteinExistence type="predicted"/>
<evidence type="ECO:0000256" key="2">
    <source>
        <dbReference type="SAM" id="Phobius"/>
    </source>
</evidence>
<keyword evidence="5" id="KW-1185">Reference proteome</keyword>
<name>A0A1D1UBG2_RAMVA</name>
<feature type="transmembrane region" description="Helical" evidence="2">
    <location>
        <begin position="242"/>
        <end position="260"/>
    </location>
</feature>
<dbReference type="Proteomes" id="UP000186922">
    <property type="component" value="Unassembled WGS sequence"/>
</dbReference>